<dbReference type="Proteomes" id="UP001153148">
    <property type="component" value="Unassembled WGS sequence"/>
</dbReference>
<gene>
    <name evidence="2" type="ORF">TPAB3V08_LOCUS2390</name>
</gene>
<evidence type="ECO:0000259" key="1">
    <source>
        <dbReference type="PROSITE" id="PS50060"/>
    </source>
</evidence>
<keyword evidence="3" id="KW-1185">Reference proteome</keyword>
<reference evidence="2" key="1">
    <citation type="submission" date="2021-03" db="EMBL/GenBank/DDBJ databases">
        <authorList>
            <person name="Tran Van P."/>
        </authorList>
    </citation>
    <scope>NUCLEOTIDE SEQUENCE</scope>
</reference>
<dbReference type="InterPro" id="IPR000998">
    <property type="entry name" value="MAM_dom"/>
</dbReference>
<sequence length="190" mass="21870">MLSQLSESAVTKKLKVVFEGTWGSSRANGVIGFDDITFFAGSCSNKKKPSYFHIFIMIREECNKRHVSFEPKAVVVNFKRVIQEDVCAAFPGVKLIGCRFHRAQAWWSKIQQKGLSTTYKDEKSEEGKWLHYCFGLTYLDFEDVGEAFSDLMSVQPSDERLTKYMDYLTENYIDEDEEPPFSLPSGWKNL</sequence>
<accession>A0ABN7NHN4</accession>
<evidence type="ECO:0000313" key="3">
    <source>
        <dbReference type="Proteomes" id="UP001153148"/>
    </source>
</evidence>
<protein>
    <recommendedName>
        <fullName evidence="1">MAM domain-containing protein</fullName>
    </recommendedName>
</protein>
<name>A0ABN7NHN4_TIMPD</name>
<evidence type="ECO:0000313" key="2">
    <source>
        <dbReference type="EMBL" id="CAG2055386.1"/>
    </source>
</evidence>
<organism evidence="2 3">
    <name type="scientific">Timema podura</name>
    <name type="common">Walking stick</name>
    <dbReference type="NCBI Taxonomy" id="61482"/>
    <lineage>
        <taxon>Eukaryota</taxon>
        <taxon>Metazoa</taxon>
        <taxon>Ecdysozoa</taxon>
        <taxon>Arthropoda</taxon>
        <taxon>Hexapoda</taxon>
        <taxon>Insecta</taxon>
        <taxon>Pterygota</taxon>
        <taxon>Neoptera</taxon>
        <taxon>Polyneoptera</taxon>
        <taxon>Phasmatodea</taxon>
        <taxon>Timematodea</taxon>
        <taxon>Timematoidea</taxon>
        <taxon>Timematidae</taxon>
        <taxon>Timema</taxon>
    </lineage>
</organism>
<proteinExistence type="predicted"/>
<comment type="caution">
    <text evidence="2">The sequence shown here is derived from an EMBL/GenBank/DDBJ whole genome shotgun (WGS) entry which is preliminary data.</text>
</comment>
<feature type="domain" description="MAM" evidence="1">
    <location>
        <begin position="1"/>
        <end position="45"/>
    </location>
</feature>
<dbReference type="EMBL" id="CAJPIN010002410">
    <property type="protein sequence ID" value="CAG2055386.1"/>
    <property type="molecule type" value="Genomic_DNA"/>
</dbReference>
<dbReference type="PROSITE" id="PS50060">
    <property type="entry name" value="MAM_2"/>
    <property type="match status" value="1"/>
</dbReference>